<dbReference type="EC" id="3.6.4.13" evidence="1"/>
<evidence type="ECO:0000256" key="2">
    <source>
        <dbReference type="ARBA" id="ARBA00022741"/>
    </source>
</evidence>
<evidence type="ECO:0000313" key="9">
    <source>
        <dbReference type="EMBL" id="KAF8789859.1"/>
    </source>
</evidence>
<dbReference type="GO" id="GO:0005524">
    <property type="term" value="F:ATP binding"/>
    <property type="evidence" value="ECO:0007669"/>
    <property type="project" value="UniProtKB-KW"/>
</dbReference>
<dbReference type="InterPro" id="IPR011545">
    <property type="entry name" value="DEAD/DEAH_box_helicase_dom"/>
</dbReference>
<dbReference type="GO" id="GO:0003724">
    <property type="term" value="F:RNA helicase activity"/>
    <property type="evidence" value="ECO:0007669"/>
    <property type="project" value="UniProtKB-EC"/>
</dbReference>
<dbReference type="InterPro" id="IPR014014">
    <property type="entry name" value="RNA_helicase_DEAD_Q_motif"/>
</dbReference>
<keyword evidence="3" id="KW-0378">Hydrolase</keyword>
<dbReference type="PANTHER" id="PTHR47958">
    <property type="entry name" value="ATP-DEPENDENT RNA HELICASE DBP3"/>
    <property type="match status" value="1"/>
</dbReference>
<name>A0A8T0FK07_ARGBR</name>
<dbReference type="SUPFAM" id="SSF52540">
    <property type="entry name" value="P-loop containing nucleoside triphosphate hydrolases"/>
    <property type="match status" value="2"/>
</dbReference>
<reference evidence="9" key="2">
    <citation type="submission" date="2020-06" db="EMBL/GenBank/DDBJ databases">
        <authorList>
            <person name="Sheffer M."/>
        </authorList>
    </citation>
    <scope>NUCLEOTIDE SEQUENCE</scope>
</reference>
<dbReference type="AlphaFoldDB" id="A0A8T0FK07"/>
<keyword evidence="2" id="KW-0547">Nucleotide-binding</keyword>
<protein>
    <recommendedName>
        <fullName evidence="1">RNA helicase</fullName>
        <ecNumber evidence="1">3.6.4.13</ecNumber>
    </recommendedName>
</protein>
<dbReference type="Pfam" id="PF00270">
    <property type="entry name" value="DEAD"/>
    <property type="match status" value="1"/>
</dbReference>
<organism evidence="9 10">
    <name type="scientific">Argiope bruennichi</name>
    <name type="common">Wasp spider</name>
    <name type="synonym">Aranea bruennichi</name>
    <dbReference type="NCBI Taxonomy" id="94029"/>
    <lineage>
        <taxon>Eukaryota</taxon>
        <taxon>Metazoa</taxon>
        <taxon>Ecdysozoa</taxon>
        <taxon>Arthropoda</taxon>
        <taxon>Chelicerata</taxon>
        <taxon>Arachnida</taxon>
        <taxon>Araneae</taxon>
        <taxon>Araneomorphae</taxon>
        <taxon>Entelegynae</taxon>
        <taxon>Araneoidea</taxon>
        <taxon>Araneidae</taxon>
        <taxon>Argiope</taxon>
    </lineage>
</organism>
<feature type="domain" description="Helicase ATP-binding" evidence="7">
    <location>
        <begin position="326"/>
        <end position="496"/>
    </location>
</feature>
<evidence type="ECO:0000256" key="3">
    <source>
        <dbReference type="ARBA" id="ARBA00022801"/>
    </source>
</evidence>
<gene>
    <name evidence="9" type="ORF">HNY73_007768</name>
</gene>
<evidence type="ECO:0000256" key="5">
    <source>
        <dbReference type="ARBA" id="ARBA00022840"/>
    </source>
</evidence>
<keyword evidence="5" id="KW-0067">ATP-binding</keyword>
<dbReference type="GO" id="GO:0003676">
    <property type="term" value="F:nucleic acid binding"/>
    <property type="evidence" value="ECO:0007669"/>
    <property type="project" value="InterPro"/>
</dbReference>
<sequence length="587" mass="66248">MAEDDWGLWPDLQEKRLAALNNLKPDGAAPISPPCTHHSIHRNKKMVEDDWGLWADHQEKRLASLNNLKSDGTDPITPLVPASQYAHQKPNPASILLKKKSIKTHLGPTSQRSSQELKPDFISLTQTPTRTYLRPPLQYTPQAPNSAFISLIQKPIRTHIGPSLQRAPQEPNSDSISLIQKPIRTCIGSPSQRTPQEPNPASISLISQKHIRTHLRSASQYIPQEPNSDSISLIQKPIRTHIGPPSKRAPQKPNSISMSLMQKLVRTHLIDTSNRIDLEIRKIDTNSPFYSVKSFEDFNLRPELLKGVYSMGFNGPSRIQERVLSLLTADPPQNLIAQSQSGTGKTIAAIIAALHRVDSNLHYPHVLMLSPIFEFAMRTGKVAKKMAQFCPNIEVRFAIRGENLERGHRITEQLLIGTPGKVFEWAVRYRFFDLKRIQLFVLDVADLMITTQGHEDQSIRIHKQLSKDCQKMLFATAFSDELMNFAEHIAPDPVIIRLKKEEEILNNIKQYYTVCKSPEVKYEALDSLCGALCFGRIVIFCNIKRTAAWLVGKMTEEGHDMALLTGELAVEQRIIALNRFREGMKPA</sequence>
<feature type="short sequence motif" description="Q motif" evidence="6">
    <location>
        <begin position="293"/>
        <end position="321"/>
    </location>
</feature>
<dbReference type="SMART" id="SM00487">
    <property type="entry name" value="DEXDc"/>
    <property type="match status" value="1"/>
</dbReference>
<comment type="caution">
    <text evidence="9">The sequence shown here is derived from an EMBL/GenBank/DDBJ whole genome shotgun (WGS) entry which is preliminary data.</text>
</comment>
<dbReference type="InterPro" id="IPR027417">
    <property type="entry name" value="P-loop_NTPase"/>
</dbReference>
<evidence type="ECO:0000256" key="1">
    <source>
        <dbReference type="ARBA" id="ARBA00012552"/>
    </source>
</evidence>
<evidence type="ECO:0000259" key="8">
    <source>
        <dbReference type="PROSITE" id="PS51195"/>
    </source>
</evidence>
<evidence type="ECO:0000256" key="6">
    <source>
        <dbReference type="PROSITE-ProRule" id="PRU00552"/>
    </source>
</evidence>
<reference evidence="9" key="1">
    <citation type="journal article" date="2020" name="bioRxiv">
        <title>Chromosome-level reference genome of the European wasp spider Argiope bruennichi: a resource for studies on range expansion and evolutionary adaptation.</title>
        <authorList>
            <person name="Sheffer M.M."/>
            <person name="Hoppe A."/>
            <person name="Krehenwinkel H."/>
            <person name="Uhl G."/>
            <person name="Kuss A.W."/>
            <person name="Jensen L."/>
            <person name="Jensen C."/>
            <person name="Gillespie R.G."/>
            <person name="Hoff K.J."/>
            <person name="Prost S."/>
        </authorList>
    </citation>
    <scope>NUCLEOTIDE SEQUENCE</scope>
</reference>
<evidence type="ECO:0000256" key="4">
    <source>
        <dbReference type="ARBA" id="ARBA00022806"/>
    </source>
</evidence>
<keyword evidence="4 9" id="KW-0347">Helicase</keyword>
<feature type="domain" description="DEAD-box RNA helicase Q" evidence="8">
    <location>
        <begin position="293"/>
        <end position="321"/>
    </location>
</feature>
<evidence type="ECO:0000259" key="7">
    <source>
        <dbReference type="PROSITE" id="PS51192"/>
    </source>
</evidence>
<accession>A0A8T0FK07</accession>
<dbReference type="Gene3D" id="3.40.50.300">
    <property type="entry name" value="P-loop containing nucleotide triphosphate hydrolases"/>
    <property type="match status" value="2"/>
</dbReference>
<proteinExistence type="predicted"/>
<dbReference type="GO" id="GO:0016787">
    <property type="term" value="F:hydrolase activity"/>
    <property type="evidence" value="ECO:0007669"/>
    <property type="project" value="UniProtKB-KW"/>
</dbReference>
<keyword evidence="10" id="KW-1185">Reference proteome</keyword>
<dbReference type="InterPro" id="IPR014001">
    <property type="entry name" value="Helicase_ATP-bd"/>
</dbReference>
<dbReference type="Proteomes" id="UP000807504">
    <property type="component" value="Unassembled WGS sequence"/>
</dbReference>
<evidence type="ECO:0000313" key="10">
    <source>
        <dbReference type="Proteomes" id="UP000807504"/>
    </source>
</evidence>
<dbReference type="EMBL" id="JABXBU010000012">
    <property type="protein sequence ID" value="KAF8789859.1"/>
    <property type="molecule type" value="Genomic_DNA"/>
</dbReference>
<dbReference type="PROSITE" id="PS51195">
    <property type="entry name" value="Q_MOTIF"/>
    <property type="match status" value="1"/>
</dbReference>
<dbReference type="PROSITE" id="PS51192">
    <property type="entry name" value="HELICASE_ATP_BIND_1"/>
    <property type="match status" value="1"/>
</dbReference>